<evidence type="ECO:0000313" key="2">
    <source>
        <dbReference type="Proteomes" id="UP000008908"/>
    </source>
</evidence>
<dbReference type="RefSeq" id="WP_014032583.1">
    <property type="nucleotide sequence ID" value="NC_015945.1"/>
</dbReference>
<dbReference type="eggNOG" id="ENOG503274K">
    <property type="taxonomic scope" value="Bacteria"/>
</dbReference>
<evidence type="ECO:0008006" key="3">
    <source>
        <dbReference type="Google" id="ProtNLM"/>
    </source>
</evidence>
<dbReference type="STRING" id="886377.Murru_1259"/>
<sequence>MGSQVIFNRIILIGNGFDRSLGMPTSYSHFLDWSRLRAIKNALENKPSLRLEHQEFQFETNLFRITTNEATANWLNEAIKNVESFSSLEKKLSQRREFLFKLSISPKHPFITELLKFDSKYKWVDIEQMYFDRLLKTGKHEINGFHLYFGLVKQELLNYLSTLEINKDKGHVLMSKYRKHFFGKILQYDSSLKIYEETDQNPTHFYFVNFNYTNFLLQLMEYSPSHAMDENTINHIHGNLNEYPIVFGYGNETGENYSKLESLGNDYLENIKSTHYFNSTHYRDLEIQLNSPYEVYVYGLSCGLSDQILLNTIMQKENCKQIRIFYNKYDDVNDNYRETLMNISRVFDDKEVMRSKIISKQPDDFIRQIK</sequence>
<dbReference type="OrthoDB" id="5903604at2"/>
<accession>G2PNW7</accession>
<organism evidence="1 2">
    <name type="scientific">Allomuricauda ruestringensis (strain DSM 13258 / CIP 107369 / LMG 19739 / B1)</name>
    <name type="common">Muricauda ruestringensis</name>
    <dbReference type="NCBI Taxonomy" id="886377"/>
    <lineage>
        <taxon>Bacteria</taxon>
        <taxon>Pseudomonadati</taxon>
        <taxon>Bacteroidota</taxon>
        <taxon>Flavobacteriia</taxon>
        <taxon>Flavobacteriales</taxon>
        <taxon>Flavobacteriaceae</taxon>
        <taxon>Flagellimonas</taxon>
    </lineage>
</organism>
<name>G2PNW7_ALLRU</name>
<dbReference type="InterPro" id="IPR025935">
    <property type="entry name" value="AbiH"/>
</dbReference>
<dbReference type="Pfam" id="PF14253">
    <property type="entry name" value="AbiH"/>
    <property type="match status" value="1"/>
</dbReference>
<keyword evidence="2" id="KW-1185">Reference proteome</keyword>
<protein>
    <recommendedName>
        <fullName evidence="3">Bacteriophage abortive infection AbiH</fullName>
    </recommendedName>
</protein>
<evidence type="ECO:0000313" key="1">
    <source>
        <dbReference type="EMBL" id="AEM70302.1"/>
    </source>
</evidence>
<reference evidence="2" key="1">
    <citation type="submission" date="2011-08" db="EMBL/GenBank/DDBJ databases">
        <title>The complete genome of Muricauda ruestringensis DSM 13258.</title>
        <authorList>
            <person name="Lucas S."/>
            <person name="Han J."/>
            <person name="Lapidus A."/>
            <person name="Bruce D."/>
            <person name="Goodwin L."/>
            <person name="Pitluck S."/>
            <person name="Peters L."/>
            <person name="Kyrpides N."/>
            <person name="Mavromatis K."/>
            <person name="Ivanova N."/>
            <person name="Ovchinnikova G."/>
            <person name="Teshima H."/>
            <person name="Detter J.C."/>
            <person name="Tapia R."/>
            <person name="Han C."/>
            <person name="Land M."/>
            <person name="Hauser L."/>
            <person name="Markowitz V."/>
            <person name="Cheng J.-F."/>
            <person name="Hugenholtz P."/>
            <person name="Woyke T."/>
            <person name="Wu D."/>
            <person name="Spring S."/>
            <person name="Schroeder M."/>
            <person name="Brambilla E."/>
            <person name="Klenk H.-P."/>
            <person name="Eisen J.A."/>
        </authorList>
    </citation>
    <scope>NUCLEOTIDE SEQUENCE [LARGE SCALE GENOMIC DNA]</scope>
    <source>
        <strain evidence="2">DSM 13258 / LMG 19739 / B1</strain>
    </source>
</reference>
<dbReference type="KEGG" id="mrs:Murru_1259"/>
<dbReference type="Proteomes" id="UP000008908">
    <property type="component" value="Chromosome"/>
</dbReference>
<dbReference type="EMBL" id="CP002999">
    <property type="protein sequence ID" value="AEM70302.1"/>
    <property type="molecule type" value="Genomic_DNA"/>
</dbReference>
<reference evidence="1 2" key="2">
    <citation type="journal article" date="2012" name="Stand. Genomic Sci.">
        <title>Complete genome sequence of the facultatively anaerobic, appendaged bacterium Muricauda ruestringensis type strain (B1(T)).</title>
        <authorList>
            <person name="Huntemann M."/>
            <person name="Teshima H."/>
            <person name="Lapidus A."/>
            <person name="Nolan M."/>
            <person name="Lucas S."/>
            <person name="Hammon N."/>
            <person name="Deshpande S."/>
            <person name="Cheng J.F."/>
            <person name="Tapia R."/>
            <person name="Goodwin L.A."/>
            <person name="Pitluck S."/>
            <person name="Liolios K."/>
            <person name="Pagani I."/>
            <person name="Ivanova N."/>
            <person name="Mavromatis K."/>
            <person name="Mikhailova N."/>
            <person name="Pati A."/>
            <person name="Chen A."/>
            <person name="Palaniappan K."/>
            <person name="Land M."/>
            <person name="Hauser L."/>
            <person name="Pan C."/>
            <person name="Brambilla E.M."/>
            <person name="Rohde M."/>
            <person name="Spring S."/>
            <person name="Goker M."/>
            <person name="Detter J.C."/>
            <person name="Bristow J."/>
            <person name="Eisen J.A."/>
            <person name="Markowitz V."/>
            <person name="Hugenholtz P."/>
            <person name="Kyrpides N.C."/>
            <person name="Klenk H.P."/>
            <person name="Woyke T."/>
        </authorList>
    </citation>
    <scope>NUCLEOTIDE SEQUENCE [LARGE SCALE GENOMIC DNA]</scope>
    <source>
        <strain evidence="2">DSM 13258 / LMG 19739 / B1</strain>
    </source>
</reference>
<dbReference type="HOGENOM" id="CLU_642135_0_0_10"/>
<dbReference type="AlphaFoldDB" id="G2PNW7"/>
<gene>
    <name evidence="1" type="ordered locus">Murru_1259</name>
</gene>
<proteinExistence type="predicted"/>